<dbReference type="Proteomes" id="UP000430975">
    <property type="component" value="Unassembled WGS sequence"/>
</dbReference>
<evidence type="ECO:0000256" key="2">
    <source>
        <dbReference type="ARBA" id="ARBA00023121"/>
    </source>
</evidence>
<dbReference type="Gene3D" id="3.30.1180.10">
    <property type="match status" value="1"/>
</dbReference>
<dbReference type="Gene3D" id="3.40.50.10170">
    <property type="match status" value="1"/>
</dbReference>
<reference evidence="3 4" key="1">
    <citation type="submission" date="2019-11" db="EMBL/GenBank/DDBJ databases">
        <title>Characterisation of Fundicoccus ignavus gen. nov. sp. nov., a novel genus of the family Aerococcaceae isolated from bulk tank milk.</title>
        <authorList>
            <person name="Siebert A."/>
            <person name="Huptas C."/>
            <person name="Wenning M."/>
            <person name="Scherer S."/>
            <person name="Doll E.V."/>
        </authorList>
    </citation>
    <scope>NUCLEOTIDE SEQUENCE [LARGE SCALE GENOMIC DNA]</scope>
    <source>
        <strain evidence="3 4">WS4759</strain>
    </source>
</reference>
<dbReference type="InterPro" id="IPR043168">
    <property type="entry name" value="DegV_C"/>
</dbReference>
<comment type="function">
    <text evidence="1">May bind long-chain fatty acids, such as palmitate, and may play a role in lipid transport or fatty acid metabolism.</text>
</comment>
<accession>A0A6I2GEC8</accession>
<dbReference type="AlphaFoldDB" id="A0A6I2GEC8"/>
<dbReference type="InterPro" id="IPR003797">
    <property type="entry name" value="DegV"/>
</dbReference>
<dbReference type="InterPro" id="IPR050270">
    <property type="entry name" value="DegV_domain_contain"/>
</dbReference>
<keyword evidence="2" id="KW-0446">Lipid-binding</keyword>
<dbReference type="PROSITE" id="PS51482">
    <property type="entry name" value="DEGV"/>
    <property type="match status" value="1"/>
</dbReference>
<protein>
    <submittedName>
        <fullName evidence="3">DegV family EDD domain-containing protein</fullName>
    </submittedName>
</protein>
<dbReference type="NCBIfam" id="TIGR00762">
    <property type="entry name" value="DegV"/>
    <property type="match status" value="1"/>
</dbReference>
<proteinExistence type="predicted"/>
<keyword evidence="4" id="KW-1185">Reference proteome</keyword>
<evidence type="ECO:0000256" key="1">
    <source>
        <dbReference type="ARBA" id="ARBA00003238"/>
    </source>
</evidence>
<dbReference type="GO" id="GO:0008289">
    <property type="term" value="F:lipid binding"/>
    <property type="evidence" value="ECO:0007669"/>
    <property type="project" value="UniProtKB-KW"/>
</dbReference>
<dbReference type="EMBL" id="WJQS01000005">
    <property type="protein sequence ID" value="MRI85626.1"/>
    <property type="molecule type" value="Genomic_DNA"/>
</dbReference>
<dbReference type="PANTHER" id="PTHR33434:SF2">
    <property type="entry name" value="FATTY ACID-BINDING PROTEIN TM_1468"/>
    <property type="match status" value="1"/>
</dbReference>
<dbReference type="Pfam" id="PF02645">
    <property type="entry name" value="DegV"/>
    <property type="match status" value="1"/>
</dbReference>
<name>A0A6I2GEC8_9LACT</name>
<dbReference type="SUPFAM" id="SSF82549">
    <property type="entry name" value="DAK1/DegV-like"/>
    <property type="match status" value="1"/>
</dbReference>
<evidence type="ECO:0000313" key="3">
    <source>
        <dbReference type="EMBL" id="MRI85626.1"/>
    </source>
</evidence>
<sequence length="290" mass="31877">MMKTAFIIDSTAYLSGKTAQHPDVYRVNLTVNFSDGSLGEDAQDLAAQHIFYERLKTEVSLPTTSQPTPAVYYEVMDDIIAKGYEAVIAIHLSAGISGTYQTSHMALSEYADRIKVFCLNTKAASVVMESLLEQAMDLLDAGLIPEVVFEKLQWVADNSHIYLMVEDLDNLVKGGRLNATGALVGGLLKIRPVLFFDEEGKIVLFEKVRTNKKVYQRWIEIAKERQALFPDGIKISFAHSDALEEIQSVRELFAKELPTIDYHISGLGPVVGAHTGAGSKGCAIIPIAKP</sequence>
<organism evidence="3 4">
    <name type="scientific">Fundicoccus ignavus</name>
    <dbReference type="NCBI Taxonomy" id="2664442"/>
    <lineage>
        <taxon>Bacteria</taxon>
        <taxon>Bacillati</taxon>
        <taxon>Bacillota</taxon>
        <taxon>Bacilli</taxon>
        <taxon>Lactobacillales</taxon>
        <taxon>Aerococcaceae</taxon>
        <taxon>Fundicoccus</taxon>
    </lineage>
</organism>
<gene>
    <name evidence="3" type="ORF">GIY09_06995</name>
</gene>
<dbReference type="PANTHER" id="PTHR33434">
    <property type="entry name" value="DEGV DOMAIN-CONTAINING PROTEIN DR_1986-RELATED"/>
    <property type="match status" value="1"/>
</dbReference>
<comment type="caution">
    <text evidence="3">The sequence shown here is derived from an EMBL/GenBank/DDBJ whole genome shotgun (WGS) entry which is preliminary data.</text>
</comment>
<evidence type="ECO:0000313" key="4">
    <source>
        <dbReference type="Proteomes" id="UP000430975"/>
    </source>
</evidence>